<dbReference type="AlphaFoldDB" id="A0A0E9SB27"/>
<proteinExistence type="predicted"/>
<sequence length="44" mass="5234">MRTPDHFHVRQYVQNTQSNPLKIMASFMYDFILTSDILVETECI</sequence>
<dbReference type="EMBL" id="GBXM01070697">
    <property type="protein sequence ID" value="JAH37880.1"/>
    <property type="molecule type" value="Transcribed_RNA"/>
</dbReference>
<evidence type="ECO:0000313" key="1">
    <source>
        <dbReference type="EMBL" id="JAH37880.1"/>
    </source>
</evidence>
<reference evidence="1" key="2">
    <citation type="journal article" date="2015" name="Fish Shellfish Immunol.">
        <title>Early steps in the European eel (Anguilla anguilla)-Vibrio vulnificus interaction in the gills: Role of the RtxA13 toxin.</title>
        <authorList>
            <person name="Callol A."/>
            <person name="Pajuelo D."/>
            <person name="Ebbesson L."/>
            <person name="Teles M."/>
            <person name="MacKenzie S."/>
            <person name="Amaro C."/>
        </authorList>
    </citation>
    <scope>NUCLEOTIDE SEQUENCE</scope>
</reference>
<reference evidence="1" key="1">
    <citation type="submission" date="2014-11" db="EMBL/GenBank/DDBJ databases">
        <authorList>
            <person name="Amaro Gonzalez C."/>
        </authorList>
    </citation>
    <scope>NUCLEOTIDE SEQUENCE</scope>
</reference>
<organism evidence="1">
    <name type="scientific">Anguilla anguilla</name>
    <name type="common">European freshwater eel</name>
    <name type="synonym">Muraena anguilla</name>
    <dbReference type="NCBI Taxonomy" id="7936"/>
    <lineage>
        <taxon>Eukaryota</taxon>
        <taxon>Metazoa</taxon>
        <taxon>Chordata</taxon>
        <taxon>Craniata</taxon>
        <taxon>Vertebrata</taxon>
        <taxon>Euteleostomi</taxon>
        <taxon>Actinopterygii</taxon>
        <taxon>Neopterygii</taxon>
        <taxon>Teleostei</taxon>
        <taxon>Anguilliformes</taxon>
        <taxon>Anguillidae</taxon>
        <taxon>Anguilla</taxon>
    </lineage>
</organism>
<accession>A0A0E9SB27</accession>
<name>A0A0E9SB27_ANGAN</name>
<protein>
    <submittedName>
        <fullName evidence="1">Uncharacterized protein</fullName>
    </submittedName>
</protein>